<organism evidence="1 2">
    <name type="scientific">Richelia sinica FACHB-800</name>
    <dbReference type="NCBI Taxonomy" id="1357546"/>
    <lineage>
        <taxon>Bacteria</taxon>
        <taxon>Bacillati</taxon>
        <taxon>Cyanobacteriota</taxon>
        <taxon>Cyanophyceae</taxon>
        <taxon>Nostocales</taxon>
        <taxon>Nostocaceae</taxon>
        <taxon>Richelia</taxon>
    </lineage>
</organism>
<reference evidence="1" key="1">
    <citation type="submission" date="2017-04" db="EMBL/GenBank/DDBJ databases">
        <title>Genome deletions in a multicellular cyanobacterial endosymbiont for morphological adaptation in marine diatoms.</title>
        <authorList>
            <person name="Wang Y."/>
            <person name="Gao H."/>
            <person name="Li R."/>
            <person name="Xu X."/>
        </authorList>
    </citation>
    <scope>NUCLEOTIDE SEQUENCE</scope>
    <source>
        <strain evidence="1">FACHB 800</strain>
    </source>
</reference>
<dbReference type="AlphaFoldDB" id="A0A975T787"/>
<dbReference type="Proteomes" id="UP000683511">
    <property type="component" value="Chromosome"/>
</dbReference>
<name>A0A975T787_9NOST</name>
<evidence type="ECO:0000313" key="2">
    <source>
        <dbReference type="Proteomes" id="UP000683511"/>
    </source>
</evidence>
<dbReference type="EMBL" id="CP021056">
    <property type="protein sequence ID" value="QXE23526.1"/>
    <property type="molecule type" value="Genomic_DNA"/>
</dbReference>
<sequence>MGIEEDEETLGRMILKIFLNSAKKLTVAFRGGEMK</sequence>
<evidence type="ECO:0000313" key="1">
    <source>
        <dbReference type="EMBL" id="QXE23526.1"/>
    </source>
</evidence>
<dbReference type="KEGG" id="rsin:B6N60_02216"/>
<proteinExistence type="predicted"/>
<protein>
    <submittedName>
        <fullName evidence="1">Uncharacterized protein</fullName>
    </submittedName>
</protein>
<accession>A0A975T787</accession>
<keyword evidence="2" id="KW-1185">Reference proteome</keyword>
<gene>
    <name evidence="1" type="ORF">B6N60_02216</name>
</gene>